<protein>
    <recommendedName>
        <fullName evidence="5">Tripartite tricarboxylate transporter substrate binding protein</fullName>
    </recommendedName>
</protein>
<dbReference type="Proteomes" id="UP001501588">
    <property type="component" value="Unassembled WGS sequence"/>
</dbReference>
<reference evidence="4" key="1">
    <citation type="journal article" date="2019" name="Int. J. Syst. Evol. Microbiol.">
        <title>The Global Catalogue of Microorganisms (GCM) 10K type strain sequencing project: providing services to taxonomists for standard genome sequencing and annotation.</title>
        <authorList>
            <consortium name="The Broad Institute Genomics Platform"/>
            <consortium name="The Broad Institute Genome Sequencing Center for Infectious Disease"/>
            <person name="Wu L."/>
            <person name="Ma J."/>
        </authorList>
    </citation>
    <scope>NUCLEOTIDE SEQUENCE [LARGE SCALE GENOMIC DNA]</scope>
    <source>
        <strain evidence="4">JCM 9933</strain>
    </source>
</reference>
<evidence type="ECO:0008006" key="5">
    <source>
        <dbReference type="Google" id="ProtNLM"/>
    </source>
</evidence>
<keyword evidence="4" id="KW-1185">Reference proteome</keyword>
<dbReference type="RefSeq" id="WP_343895537.1">
    <property type="nucleotide sequence ID" value="NZ_BAAAFZ010000029.1"/>
</dbReference>
<evidence type="ECO:0000313" key="4">
    <source>
        <dbReference type="Proteomes" id="UP001501588"/>
    </source>
</evidence>
<dbReference type="InterPro" id="IPR005064">
    <property type="entry name" value="BUG"/>
</dbReference>
<dbReference type="PANTHER" id="PTHR42928">
    <property type="entry name" value="TRICARBOXYLATE-BINDING PROTEIN"/>
    <property type="match status" value="1"/>
</dbReference>
<name>A0ABP3QAM5_9PROT</name>
<gene>
    <name evidence="3" type="ORF">GCM10009416_23980</name>
</gene>
<dbReference type="EMBL" id="BAAAFZ010000029">
    <property type="protein sequence ID" value="GAA0584802.1"/>
    <property type="molecule type" value="Genomic_DNA"/>
</dbReference>
<organism evidence="3 4">
    <name type="scientific">Craurococcus roseus</name>
    <dbReference type="NCBI Taxonomy" id="77585"/>
    <lineage>
        <taxon>Bacteria</taxon>
        <taxon>Pseudomonadati</taxon>
        <taxon>Pseudomonadota</taxon>
        <taxon>Alphaproteobacteria</taxon>
        <taxon>Acetobacterales</taxon>
        <taxon>Acetobacteraceae</taxon>
        <taxon>Craurococcus</taxon>
    </lineage>
</organism>
<evidence type="ECO:0000256" key="2">
    <source>
        <dbReference type="SAM" id="MobiDB-lite"/>
    </source>
</evidence>
<evidence type="ECO:0000313" key="3">
    <source>
        <dbReference type="EMBL" id="GAA0584802.1"/>
    </source>
</evidence>
<dbReference type="PANTHER" id="PTHR42928:SF5">
    <property type="entry name" value="BLR1237 PROTEIN"/>
    <property type="match status" value="1"/>
</dbReference>
<dbReference type="InterPro" id="IPR042100">
    <property type="entry name" value="Bug_dom1"/>
</dbReference>
<feature type="compositionally biased region" description="Basic and acidic residues" evidence="2">
    <location>
        <begin position="1"/>
        <end position="11"/>
    </location>
</feature>
<comment type="similarity">
    <text evidence="1">Belongs to the UPF0065 (bug) family.</text>
</comment>
<comment type="caution">
    <text evidence="3">The sequence shown here is derived from an EMBL/GenBank/DDBJ whole genome shotgun (WGS) entry which is preliminary data.</text>
</comment>
<proteinExistence type="inferred from homology"/>
<accession>A0ABP3QAM5</accession>
<feature type="region of interest" description="Disordered" evidence="2">
    <location>
        <begin position="1"/>
        <end position="23"/>
    </location>
</feature>
<sequence length="105" mass="10890">MEGTGHDDERRRRTARGGGRRAAAALLPPVARAQPVPPRWEPSRPIILLVGFAPGGGTDIISRLLQPALQADLGRTITVENRPGASGTVAALAGIRAPPDATPCS</sequence>
<dbReference type="Gene3D" id="3.40.190.150">
    <property type="entry name" value="Bordetella uptake gene, domain 1"/>
    <property type="match status" value="1"/>
</dbReference>
<evidence type="ECO:0000256" key="1">
    <source>
        <dbReference type="ARBA" id="ARBA00006987"/>
    </source>
</evidence>